<dbReference type="EnsemblFungi" id="EJT74721">
    <property type="protein sequence ID" value="EJT74721"/>
    <property type="gene ID" value="GGTG_08559"/>
</dbReference>
<evidence type="ECO:0000313" key="3">
    <source>
        <dbReference type="EMBL" id="EJT74721.1"/>
    </source>
</evidence>
<accession>J3P4X3</accession>
<evidence type="ECO:0008006" key="6">
    <source>
        <dbReference type="Google" id="ProtNLM"/>
    </source>
</evidence>
<reference evidence="5" key="1">
    <citation type="submission" date="2010-07" db="EMBL/GenBank/DDBJ databases">
        <title>The genome sequence of Gaeumannomyces graminis var. tritici strain R3-111a-1.</title>
        <authorList>
            <consortium name="The Broad Institute Genome Sequencing Platform"/>
            <person name="Ma L.-J."/>
            <person name="Dead R."/>
            <person name="Young S."/>
            <person name="Zeng Q."/>
            <person name="Koehrsen M."/>
            <person name="Alvarado L."/>
            <person name="Berlin A."/>
            <person name="Chapman S.B."/>
            <person name="Chen Z."/>
            <person name="Freedman E."/>
            <person name="Gellesch M."/>
            <person name="Goldberg J."/>
            <person name="Griggs A."/>
            <person name="Gujja S."/>
            <person name="Heilman E.R."/>
            <person name="Heiman D."/>
            <person name="Hepburn T."/>
            <person name="Howarth C."/>
            <person name="Jen D."/>
            <person name="Larson L."/>
            <person name="Mehta T."/>
            <person name="Neiman D."/>
            <person name="Pearson M."/>
            <person name="Roberts A."/>
            <person name="Saif S."/>
            <person name="Shea T."/>
            <person name="Shenoy N."/>
            <person name="Sisk P."/>
            <person name="Stolte C."/>
            <person name="Sykes S."/>
            <person name="Walk T."/>
            <person name="White J."/>
            <person name="Yandava C."/>
            <person name="Haas B."/>
            <person name="Nusbaum C."/>
            <person name="Birren B."/>
        </authorList>
    </citation>
    <scope>NUCLEOTIDE SEQUENCE [LARGE SCALE GENOMIC DNA]</scope>
    <source>
        <strain evidence="5">R3-111a-1</strain>
    </source>
</reference>
<reference evidence="4" key="5">
    <citation type="submission" date="2018-04" db="UniProtKB">
        <authorList>
            <consortium name="EnsemblFungi"/>
        </authorList>
    </citation>
    <scope>IDENTIFICATION</scope>
    <source>
        <strain evidence="4">R3-111a-1</strain>
    </source>
</reference>
<dbReference type="HOGENOM" id="CLU_038399_0_0_1"/>
<feature type="transmembrane region" description="Helical" evidence="2">
    <location>
        <begin position="168"/>
        <end position="194"/>
    </location>
</feature>
<keyword evidence="2" id="KW-0812">Transmembrane</keyword>
<feature type="transmembrane region" description="Helical" evidence="2">
    <location>
        <begin position="12"/>
        <end position="36"/>
    </location>
</feature>
<feature type="transmembrane region" description="Helical" evidence="2">
    <location>
        <begin position="242"/>
        <end position="263"/>
    </location>
</feature>
<dbReference type="RefSeq" id="XP_009224665.1">
    <property type="nucleotide sequence ID" value="XM_009226401.1"/>
</dbReference>
<keyword evidence="2" id="KW-1133">Transmembrane helix</keyword>
<organism evidence="3">
    <name type="scientific">Gaeumannomyces tritici (strain R3-111a-1)</name>
    <name type="common">Wheat and barley take-all root rot fungus</name>
    <name type="synonym">Gaeumannomyces graminis var. tritici</name>
    <dbReference type="NCBI Taxonomy" id="644352"/>
    <lineage>
        <taxon>Eukaryota</taxon>
        <taxon>Fungi</taxon>
        <taxon>Dikarya</taxon>
        <taxon>Ascomycota</taxon>
        <taxon>Pezizomycotina</taxon>
        <taxon>Sordariomycetes</taxon>
        <taxon>Sordariomycetidae</taxon>
        <taxon>Magnaporthales</taxon>
        <taxon>Magnaporthaceae</taxon>
        <taxon>Gaeumannomyces</taxon>
    </lineage>
</organism>
<feature type="transmembrane region" description="Helical" evidence="2">
    <location>
        <begin position="141"/>
        <end position="162"/>
    </location>
</feature>
<sequence>MAVQIDQGILGVAVGVLVYSFICLSAGLLMIVLVWARQERTSYVACLSFLTSISTTASIIQQFHTIVDWENIAMAKFDRVLADPRNPELSISGASVGVDLVLFYIQYYSYNAMAMMTLFWAFELAASVFKWTDLRGKRSSLICKTTAFLLPALQMGILRLRATQKIEALFYIIANIIMAISLSSGAVLLMLILFKYIRVRMAFMSWHVGYGEASSPTSQATDLSRSLPVTVAPRQSIHDNWLMVRFTIAFVALAIFEVLTIHFETVTSAANANIAAGTPDLSADALKQVVLLFMPGVSASLLVFVVFGTTKTLREYMWAKVVPRRIREQREAARANRLPSVVFPRGVDGGFVADQHQMALLDSHQRRDSNDRSDNGYGYDQETNTGGGYPHLPPITSGGDLSDVERAITKSGRTSTRITKPPSVIVPGGRPTRGSRRGSKR</sequence>
<protein>
    <recommendedName>
        <fullName evidence="6">Glycoside hydrolase</fullName>
    </recommendedName>
</protein>
<dbReference type="Proteomes" id="UP000006039">
    <property type="component" value="Unassembled WGS sequence"/>
</dbReference>
<evidence type="ECO:0000256" key="1">
    <source>
        <dbReference type="SAM" id="MobiDB-lite"/>
    </source>
</evidence>
<reference evidence="3" key="3">
    <citation type="submission" date="2010-09" db="EMBL/GenBank/DDBJ databases">
        <title>Annotation of Gaeumannomyces graminis var. tritici R3-111a-1.</title>
        <authorList>
            <consortium name="The Broad Institute Genome Sequencing Platform"/>
            <person name="Ma L.-J."/>
            <person name="Dead R."/>
            <person name="Young S.K."/>
            <person name="Zeng Q."/>
            <person name="Gargeya S."/>
            <person name="Fitzgerald M."/>
            <person name="Haas B."/>
            <person name="Abouelleil A."/>
            <person name="Alvarado L."/>
            <person name="Arachchi H.M."/>
            <person name="Berlin A."/>
            <person name="Brown A."/>
            <person name="Chapman S.B."/>
            <person name="Chen Z."/>
            <person name="Dunbar C."/>
            <person name="Freedman E."/>
            <person name="Gearin G."/>
            <person name="Gellesch M."/>
            <person name="Goldberg J."/>
            <person name="Griggs A."/>
            <person name="Gujja S."/>
            <person name="Heiman D."/>
            <person name="Howarth C."/>
            <person name="Larson L."/>
            <person name="Lui A."/>
            <person name="MacDonald P.J.P."/>
            <person name="Mehta T."/>
            <person name="Montmayeur A."/>
            <person name="Murphy C."/>
            <person name="Neiman D."/>
            <person name="Pearson M."/>
            <person name="Priest M."/>
            <person name="Roberts A."/>
            <person name="Saif S."/>
            <person name="Shea T."/>
            <person name="Shenoy N."/>
            <person name="Sisk P."/>
            <person name="Stolte C."/>
            <person name="Sykes S."/>
            <person name="Yandava C."/>
            <person name="Wortman J."/>
            <person name="Nusbaum C."/>
            <person name="Birren B."/>
        </authorList>
    </citation>
    <scope>NUCLEOTIDE SEQUENCE</scope>
    <source>
        <strain evidence="3">R3-111a-1</strain>
    </source>
</reference>
<evidence type="ECO:0000313" key="5">
    <source>
        <dbReference type="Proteomes" id="UP000006039"/>
    </source>
</evidence>
<keyword evidence="2" id="KW-0472">Membrane</keyword>
<evidence type="ECO:0000313" key="4">
    <source>
        <dbReference type="EnsemblFungi" id="EJT74721"/>
    </source>
</evidence>
<gene>
    <name evidence="4" type="primary">20349017</name>
    <name evidence="3" type="ORF">GGTG_08559</name>
</gene>
<feature type="transmembrane region" description="Helical" evidence="2">
    <location>
        <begin position="289"/>
        <end position="310"/>
    </location>
</feature>
<name>J3P4X3_GAET3</name>
<evidence type="ECO:0000256" key="2">
    <source>
        <dbReference type="SAM" id="Phobius"/>
    </source>
</evidence>
<dbReference type="OrthoDB" id="5287295at2759"/>
<dbReference type="AlphaFoldDB" id="J3P4X3"/>
<reference evidence="3" key="2">
    <citation type="submission" date="2010-07" db="EMBL/GenBank/DDBJ databases">
        <authorList>
            <consortium name="The Broad Institute Genome Sequencing Platform"/>
            <consortium name="Broad Institute Genome Sequencing Center for Infectious Disease"/>
            <person name="Ma L.-J."/>
            <person name="Dead R."/>
            <person name="Young S."/>
            <person name="Zeng Q."/>
            <person name="Koehrsen M."/>
            <person name="Alvarado L."/>
            <person name="Berlin A."/>
            <person name="Chapman S.B."/>
            <person name="Chen Z."/>
            <person name="Freedman E."/>
            <person name="Gellesch M."/>
            <person name="Goldberg J."/>
            <person name="Griggs A."/>
            <person name="Gujja S."/>
            <person name="Heilman E.R."/>
            <person name="Heiman D."/>
            <person name="Hepburn T."/>
            <person name="Howarth C."/>
            <person name="Jen D."/>
            <person name="Larson L."/>
            <person name="Mehta T."/>
            <person name="Neiman D."/>
            <person name="Pearson M."/>
            <person name="Roberts A."/>
            <person name="Saif S."/>
            <person name="Shea T."/>
            <person name="Shenoy N."/>
            <person name="Sisk P."/>
            <person name="Stolte C."/>
            <person name="Sykes S."/>
            <person name="Walk T."/>
            <person name="White J."/>
            <person name="Yandava C."/>
            <person name="Haas B."/>
            <person name="Nusbaum C."/>
            <person name="Birren B."/>
        </authorList>
    </citation>
    <scope>NUCLEOTIDE SEQUENCE</scope>
    <source>
        <strain evidence="3">R3-111a-1</strain>
    </source>
</reference>
<feature type="region of interest" description="Disordered" evidence="1">
    <location>
        <begin position="362"/>
        <end position="441"/>
    </location>
</feature>
<keyword evidence="5" id="KW-1185">Reference proteome</keyword>
<dbReference type="eggNOG" id="ENOG502ST7N">
    <property type="taxonomic scope" value="Eukaryota"/>
</dbReference>
<dbReference type="VEuPathDB" id="FungiDB:GGTG_08559"/>
<feature type="transmembrane region" description="Helical" evidence="2">
    <location>
        <begin position="43"/>
        <end position="64"/>
    </location>
</feature>
<proteinExistence type="predicted"/>
<dbReference type="EMBL" id="GL385398">
    <property type="protein sequence ID" value="EJT74721.1"/>
    <property type="molecule type" value="Genomic_DNA"/>
</dbReference>
<feature type="compositionally biased region" description="Basic and acidic residues" evidence="1">
    <location>
        <begin position="363"/>
        <end position="374"/>
    </location>
</feature>
<reference evidence="4" key="4">
    <citation type="journal article" date="2015" name="G3 (Bethesda)">
        <title>Genome sequences of three phytopathogenic species of the Magnaporthaceae family of fungi.</title>
        <authorList>
            <person name="Okagaki L.H."/>
            <person name="Nunes C.C."/>
            <person name="Sailsbery J."/>
            <person name="Clay B."/>
            <person name="Brown D."/>
            <person name="John T."/>
            <person name="Oh Y."/>
            <person name="Young N."/>
            <person name="Fitzgerald M."/>
            <person name="Haas B.J."/>
            <person name="Zeng Q."/>
            <person name="Young S."/>
            <person name="Adiconis X."/>
            <person name="Fan L."/>
            <person name="Levin J.Z."/>
            <person name="Mitchell T.K."/>
            <person name="Okubara P.A."/>
            <person name="Farman M.L."/>
            <person name="Kohn L.M."/>
            <person name="Birren B."/>
            <person name="Ma L.-J."/>
            <person name="Dean R.A."/>
        </authorList>
    </citation>
    <scope>NUCLEOTIDE SEQUENCE</scope>
    <source>
        <strain evidence="4">R3-111a-1</strain>
    </source>
</reference>
<feature type="transmembrane region" description="Helical" evidence="2">
    <location>
        <begin position="107"/>
        <end position="129"/>
    </location>
</feature>
<dbReference type="GeneID" id="20349017"/>